<evidence type="ECO:0000313" key="2">
    <source>
        <dbReference type="Proteomes" id="UP000092573"/>
    </source>
</evidence>
<dbReference type="Proteomes" id="UP000092573">
    <property type="component" value="Chromosome"/>
</dbReference>
<reference evidence="1 2" key="1">
    <citation type="submission" date="2016-01" db="EMBL/GenBank/DDBJ databases">
        <title>Complete Genome Sequence of Paenibacillus yonginensis DCY84, a novel Plant Growth-Promoting Bacteria with Elicitation of Induced Systemic Resistance.</title>
        <authorList>
            <person name="Kim Y.J."/>
            <person name="Yang D.C."/>
            <person name="Sukweenadhi J."/>
        </authorList>
    </citation>
    <scope>NUCLEOTIDE SEQUENCE [LARGE SCALE GENOMIC DNA]</scope>
    <source>
        <strain evidence="1 2">DCY84</strain>
    </source>
</reference>
<evidence type="ECO:0000313" key="1">
    <source>
        <dbReference type="EMBL" id="ANS73505.1"/>
    </source>
</evidence>
<organism evidence="1 2">
    <name type="scientific">Paenibacillus yonginensis</name>
    <dbReference type="NCBI Taxonomy" id="1462996"/>
    <lineage>
        <taxon>Bacteria</taxon>
        <taxon>Bacillati</taxon>
        <taxon>Bacillota</taxon>
        <taxon>Bacilli</taxon>
        <taxon>Bacillales</taxon>
        <taxon>Paenibacillaceae</taxon>
        <taxon>Paenibacillus</taxon>
    </lineage>
</organism>
<gene>
    <name evidence="1" type="ORF">AWM70_01990</name>
</gene>
<accession>A0A1B1MWH3</accession>
<keyword evidence="2" id="KW-1185">Reference proteome</keyword>
<dbReference type="EMBL" id="CP014167">
    <property type="protein sequence ID" value="ANS73505.1"/>
    <property type="molecule type" value="Genomic_DNA"/>
</dbReference>
<proteinExistence type="predicted"/>
<dbReference type="KEGG" id="pyg:AWM70_01990"/>
<sequence length="227" mass="26091">MNAATIQQSYLDIVLKAAPRLLMDLKEPFQLIRAGVTIFEQSGPSPSFARTIEVDREEVQFVIEYALYWDYDIQHLYDLEHVWIYVGHDGKIVSCEVSFHGRYLVGLLPDRGNLTDSGQVQVFVQPGKHAMSPLPEVFLLLPDARSSCMEEAGNGGVLEPDLFRGEFELNDLSDRLAENHLRAFTFRPAFAYAPFEWTPDMFIPWEQLRMEIPQRMRKLLAELELRG</sequence>
<dbReference type="RefSeq" id="WP_068693911.1">
    <property type="nucleotide sequence ID" value="NZ_CP014167.1"/>
</dbReference>
<dbReference type="AlphaFoldDB" id="A0A1B1MWH3"/>
<dbReference type="OrthoDB" id="1898185at2"/>
<name>A0A1B1MWH3_9BACL</name>
<dbReference type="STRING" id="1462996.AWM70_01990"/>
<protein>
    <submittedName>
        <fullName evidence="1">Uncharacterized protein</fullName>
    </submittedName>
</protein>